<dbReference type="EnsemblMetazoa" id="AALFPA23_008246.R11107">
    <property type="protein sequence ID" value="AALFPA23_008246.P11107"/>
    <property type="gene ID" value="AALFPA23_008246"/>
</dbReference>
<evidence type="ECO:0000256" key="1">
    <source>
        <dbReference type="ARBA" id="ARBA00004555"/>
    </source>
</evidence>
<feature type="compositionally biased region" description="Polar residues" evidence="5">
    <location>
        <begin position="127"/>
        <end position="159"/>
    </location>
</feature>
<dbReference type="InterPro" id="IPR022091">
    <property type="entry name" value="TMF_TATA-bd"/>
</dbReference>
<feature type="compositionally biased region" description="Low complexity" evidence="5">
    <location>
        <begin position="170"/>
        <end position="182"/>
    </location>
</feature>
<evidence type="ECO:0000313" key="8">
    <source>
        <dbReference type="Proteomes" id="UP000069940"/>
    </source>
</evidence>
<dbReference type="PANTHER" id="PTHR46515">
    <property type="entry name" value="TATA ELEMENT MODULATORY FACTOR TMF1"/>
    <property type="match status" value="1"/>
</dbReference>
<dbReference type="RefSeq" id="XP_029710527.2">
    <property type="nucleotide sequence ID" value="XM_029854667.2"/>
</dbReference>
<dbReference type="InterPro" id="IPR052602">
    <property type="entry name" value="Growth_transcription_reg"/>
</dbReference>
<feature type="coiled-coil region" evidence="4">
    <location>
        <begin position="969"/>
        <end position="1041"/>
    </location>
</feature>
<evidence type="ECO:0000256" key="2">
    <source>
        <dbReference type="ARBA" id="ARBA00023034"/>
    </source>
</evidence>
<reference evidence="8" key="1">
    <citation type="journal article" date="2015" name="Proc. Natl. Acad. Sci. U.S.A.">
        <title>Genome sequence of the Asian Tiger mosquito, Aedes albopictus, reveals insights into its biology, genetics, and evolution.</title>
        <authorList>
            <person name="Chen X.G."/>
            <person name="Jiang X."/>
            <person name="Gu J."/>
            <person name="Xu M."/>
            <person name="Wu Y."/>
            <person name="Deng Y."/>
            <person name="Zhang C."/>
            <person name="Bonizzoni M."/>
            <person name="Dermauw W."/>
            <person name="Vontas J."/>
            <person name="Armbruster P."/>
            <person name="Huang X."/>
            <person name="Yang Y."/>
            <person name="Zhang H."/>
            <person name="He W."/>
            <person name="Peng H."/>
            <person name="Liu Y."/>
            <person name="Wu K."/>
            <person name="Chen J."/>
            <person name="Lirakis M."/>
            <person name="Topalis P."/>
            <person name="Van Leeuwen T."/>
            <person name="Hall A.B."/>
            <person name="Jiang X."/>
            <person name="Thorpe C."/>
            <person name="Mueller R.L."/>
            <person name="Sun C."/>
            <person name="Waterhouse R.M."/>
            <person name="Yan G."/>
            <person name="Tu Z.J."/>
            <person name="Fang X."/>
            <person name="James A.A."/>
        </authorList>
    </citation>
    <scope>NUCLEOTIDE SEQUENCE [LARGE SCALE GENOMIC DNA]</scope>
    <source>
        <strain evidence="8">Foshan</strain>
    </source>
</reference>
<feature type="region of interest" description="Disordered" evidence="5">
    <location>
        <begin position="266"/>
        <end position="378"/>
    </location>
</feature>
<dbReference type="GeneID" id="109398935"/>
<keyword evidence="2" id="KW-0333">Golgi apparatus</keyword>
<feature type="compositionally biased region" description="Polar residues" evidence="5">
    <location>
        <begin position="331"/>
        <end position="353"/>
    </location>
</feature>
<feature type="coiled-coil region" evidence="4">
    <location>
        <begin position="470"/>
        <end position="622"/>
    </location>
</feature>
<feature type="domain" description="TATA element modulatory factor 1 TATA binding" evidence="6">
    <location>
        <begin position="944"/>
        <end position="1049"/>
    </location>
</feature>
<reference evidence="7" key="2">
    <citation type="submission" date="2025-05" db="UniProtKB">
        <authorList>
            <consortium name="EnsemblMetazoa"/>
        </authorList>
    </citation>
    <scope>IDENTIFICATION</scope>
    <source>
        <strain evidence="7">Foshan</strain>
    </source>
</reference>
<accession>A0ABM1YDU7</accession>
<feature type="compositionally biased region" description="Polar residues" evidence="5">
    <location>
        <begin position="303"/>
        <end position="312"/>
    </location>
</feature>
<keyword evidence="3 4" id="KW-0175">Coiled coil</keyword>
<name>A0ABM1YDU7_AEDAL</name>
<evidence type="ECO:0000256" key="5">
    <source>
        <dbReference type="SAM" id="MobiDB-lite"/>
    </source>
</evidence>
<protein>
    <recommendedName>
        <fullName evidence="6">TATA element modulatory factor 1 TATA binding domain-containing protein</fullName>
    </recommendedName>
</protein>
<feature type="coiled-coil region" evidence="4">
    <location>
        <begin position="661"/>
        <end position="720"/>
    </location>
</feature>
<keyword evidence="8" id="KW-1185">Reference proteome</keyword>
<dbReference type="Pfam" id="PF12329">
    <property type="entry name" value="TMF_DNA_bd"/>
    <property type="match status" value="1"/>
</dbReference>
<feature type="region of interest" description="Disordered" evidence="5">
    <location>
        <begin position="861"/>
        <end position="936"/>
    </location>
</feature>
<feature type="compositionally biased region" description="Basic and acidic residues" evidence="5">
    <location>
        <begin position="286"/>
        <end position="300"/>
    </location>
</feature>
<feature type="compositionally biased region" description="Basic and acidic residues" evidence="5">
    <location>
        <begin position="40"/>
        <end position="54"/>
    </location>
</feature>
<feature type="region of interest" description="Disordered" evidence="5">
    <location>
        <begin position="27"/>
        <end position="74"/>
    </location>
</feature>
<dbReference type="InterPro" id="IPR022092">
    <property type="entry name" value="TMF_DNA-bd"/>
</dbReference>
<feature type="compositionally biased region" description="Low complexity" evidence="5">
    <location>
        <begin position="358"/>
        <end position="370"/>
    </location>
</feature>
<feature type="region of interest" description="Disordered" evidence="5">
    <location>
        <begin position="109"/>
        <end position="192"/>
    </location>
</feature>
<dbReference type="Proteomes" id="UP000069940">
    <property type="component" value="Unassembled WGS sequence"/>
</dbReference>
<sequence length="1059" mass="118591">MSWFDTTGIANLAKTALKEAQKQIDKALDIKEDEEEGEAGDGKRKTEGRGESKTEPCTPVSGEAKGGGNVGKGQMDSIWGSFTGSFFEQPVTAANVTVTKAPSVSLKRKSFEDSGIAEVPGKLGSPEASSESIELLSPVTTPGSALTSPSSGPTIGQESESVEVIKVQGTPSSISTPDSITTMDRSSSDADEVEMKFTSVELGSVDDDISVEEDSEVSYTLSEQPITVMEAGSEGVVPITVAPSRGSLHLSLEKPSVSRQMTFSEVSVCDTEESNDSETTLTSVEKLSKQSDEHLDKSYENVEIQTQISDSTHSFEEIPSASQIPMLAEPKQQQEGTSSQNSGDEIETATSSDIEIISSPNGDSSSTNSGAYRASPLKIPDGKSNIDILMIKKRGHTREPSEVSVQSGNSDDLSETEKLMRRIAEISEILEQREFRLLELGRQNAELHEHNCQLSAQLESKQRRADSTETDEYTQRLSALEKKFQQSIRERETLKRQLDAVRSEAQEKMNRSDVEKVISDKDFMIEELKKEGENLSKQVLNHSNIIKKLRLKEKDNEALIKKLKEDIGDLTDETERLKRSLSAKEEVERSQIDAVHKLSSEKRKLEKDNGSLRSQLDDQTQKFDTLKKSFDFARKELTEKTEAYQELVKKSSLLATMESEHSTIQRVNEQISTELEDLREKLRRAEADHAQRIQRLKNENSELLLRVEETETRSEEEKNATAMVTVPLMKQIESLQNALRNKERVWEQRETDIIRKLDESMEKSKAFGDSERTLKEQIFTLNGRISNLEERLTAALFKSEELTNNLQQKQIEMDLMESDHKLKLKTLEEDRKSLRVKLADLESHSAEQDRKIAQQKEQLETIKHQHQQSHSSSKHDQSNRQSPPSPSQALGIALGGSRTSSPTPSMGNLSLPESIGSIPWNQMDDDIGSNSGRQTIGGAPLLHTTSLLENLQATLKQRDGEVYQLQWELSRFQQERNVLNAEISNLTAELDNIREKSERTAQLEEDFQQLQERYDALLQLYGEAVEKIEELKLDLVDVKEMYKLQIDDLLRQVAAGKKL</sequence>
<evidence type="ECO:0000256" key="4">
    <source>
        <dbReference type="SAM" id="Coils"/>
    </source>
</evidence>
<evidence type="ECO:0000313" key="7">
    <source>
        <dbReference type="EnsemblMetazoa" id="AALFPA23_008246.P11107"/>
    </source>
</evidence>
<proteinExistence type="predicted"/>
<organism evidence="7 8">
    <name type="scientific">Aedes albopictus</name>
    <name type="common">Asian tiger mosquito</name>
    <name type="synonym">Stegomyia albopicta</name>
    <dbReference type="NCBI Taxonomy" id="7160"/>
    <lineage>
        <taxon>Eukaryota</taxon>
        <taxon>Metazoa</taxon>
        <taxon>Ecdysozoa</taxon>
        <taxon>Arthropoda</taxon>
        <taxon>Hexapoda</taxon>
        <taxon>Insecta</taxon>
        <taxon>Pterygota</taxon>
        <taxon>Neoptera</taxon>
        <taxon>Endopterygota</taxon>
        <taxon>Diptera</taxon>
        <taxon>Nematocera</taxon>
        <taxon>Culicoidea</taxon>
        <taxon>Culicidae</taxon>
        <taxon>Culicinae</taxon>
        <taxon>Aedini</taxon>
        <taxon>Aedes</taxon>
        <taxon>Stegomyia</taxon>
    </lineage>
</organism>
<evidence type="ECO:0000259" key="6">
    <source>
        <dbReference type="Pfam" id="PF12325"/>
    </source>
</evidence>
<feature type="compositionally biased region" description="Polar residues" evidence="5">
    <location>
        <begin position="897"/>
        <end position="908"/>
    </location>
</feature>
<dbReference type="Pfam" id="PF12325">
    <property type="entry name" value="TMF_TATA_bd"/>
    <property type="match status" value="1"/>
</dbReference>
<dbReference type="PANTHER" id="PTHR46515:SF1">
    <property type="entry name" value="TATA ELEMENT MODULATORY FACTOR"/>
    <property type="match status" value="1"/>
</dbReference>
<comment type="subcellular location">
    <subcellularLocation>
        <location evidence="1">Golgi apparatus</location>
    </subcellularLocation>
</comment>
<evidence type="ECO:0000256" key="3">
    <source>
        <dbReference type="ARBA" id="ARBA00023054"/>
    </source>
</evidence>